<evidence type="ECO:0000313" key="12">
    <source>
        <dbReference type="Proteomes" id="UP000245390"/>
    </source>
</evidence>
<dbReference type="RefSeq" id="WP_109757829.1">
    <property type="nucleotide sequence ID" value="NZ_CP034588.1"/>
</dbReference>
<dbReference type="KEGG" id="salo:EF888_05530"/>
<feature type="transmembrane region" description="Helical" evidence="9">
    <location>
        <begin position="98"/>
        <end position="120"/>
    </location>
</feature>
<comment type="similarity">
    <text evidence="8 9">Belongs to the TRAP transporter small permease family.</text>
</comment>
<dbReference type="Proteomes" id="UP000245390">
    <property type="component" value="Unassembled WGS sequence"/>
</dbReference>
<dbReference type="OrthoDB" id="4964541at2"/>
<evidence type="ECO:0000256" key="1">
    <source>
        <dbReference type="ARBA" id="ARBA00004429"/>
    </source>
</evidence>
<name>A0A316GDN7_9RHOB</name>
<keyword evidence="7 9" id="KW-0472">Membrane</keyword>
<evidence type="ECO:0000256" key="8">
    <source>
        <dbReference type="ARBA" id="ARBA00038436"/>
    </source>
</evidence>
<dbReference type="GO" id="GO:0015740">
    <property type="term" value="P:C4-dicarboxylate transport"/>
    <property type="evidence" value="ECO:0007669"/>
    <property type="project" value="TreeGrafter"/>
</dbReference>
<accession>A0A316GDN7</accession>
<sequence>MTTKSPRPGRASGLDRVLDALSFVCKLLSGTAIVVLTLIFGWLVWGRYVMNDTPTWVEQVALLLIMLITFLGAAVGVRENTHLGVSYFREIVPSRVRTWLMVVSHVFMAVFGAVLAWNGYKLAVLKWESSIPLIGVSEGWRAVPITACGILVLLFSLGHLVAIARGERQELDVSELVE</sequence>
<evidence type="ECO:0000256" key="6">
    <source>
        <dbReference type="ARBA" id="ARBA00022989"/>
    </source>
</evidence>
<feature type="transmembrane region" description="Helical" evidence="9">
    <location>
        <begin position="140"/>
        <end position="164"/>
    </location>
</feature>
<protein>
    <recommendedName>
        <fullName evidence="9">TRAP transporter small permease protein</fullName>
    </recommendedName>
</protein>
<evidence type="ECO:0000259" key="10">
    <source>
        <dbReference type="Pfam" id="PF04290"/>
    </source>
</evidence>
<comment type="caution">
    <text evidence="11">The sequence shown here is derived from an EMBL/GenBank/DDBJ whole genome shotgun (WGS) entry which is preliminary data.</text>
</comment>
<keyword evidence="6 9" id="KW-1133">Transmembrane helix</keyword>
<feature type="transmembrane region" description="Helical" evidence="9">
    <location>
        <begin position="21"/>
        <end position="44"/>
    </location>
</feature>
<dbReference type="InterPro" id="IPR055348">
    <property type="entry name" value="DctQ"/>
</dbReference>
<comment type="function">
    <text evidence="9">Part of the tripartite ATP-independent periplasmic (TRAP) transport system.</text>
</comment>
<feature type="domain" description="Tripartite ATP-independent periplasmic transporters DctQ component" evidence="10">
    <location>
        <begin position="37"/>
        <end position="165"/>
    </location>
</feature>
<comment type="subunit">
    <text evidence="9">The complex comprises the extracytoplasmic solute receptor protein and the two transmembrane proteins.</text>
</comment>
<evidence type="ECO:0000256" key="5">
    <source>
        <dbReference type="ARBA" id="ARBA00022692"/>
    </source>
</evidence>
<dbReference type="AlphaFoldDB" id="A0A316GDN7"/>
<keyword evidence="2 9" id="KW-0813">Transport</keyword>
<proteinExistence type="inferred from homology"/>
<dbReference type="GO" id="GO:0022857">
    <property type="term" value="F:transmembrane transporter activity"/>
    <property type="evidence" value="ECO:0007669"/>
    <property type="project" value="UniProtKB-UniRule"/>
</dbReference>
<keyword evidence="3" id="KW-1003">Cell membrane</keyword>
<comment type="subcellular location">
    <subcellularLocation>
        <location evidence="1 9">Cell inner membrane</location>
        <topology evidence="1 9">Multi-pass membrane protein</topology>
    </subcellularLocation>
</comment>
<dbReference type="EMBL" id="QGGV01000001">
    <property type="protein sequence ID" value="PWK58998.1"/>
    <property type="molecule type" value="Genomic_DNA"/>
</dbReference>
<dbReference type="PANTHER" id="PTHR35011">
    <property type="entry name" value="2,3-DIKETO-L-GULONATE TRAP TRANSPORTER SMALL PERMEASE PROTEIN YIAM"/>
    <property type="match status" value="1"/>
</dbReference>
<keyword evidence="4 9" id="KW-0997">Cell inner membrane</keyword>
<evidence type="ECO:0000256" key="3">
    <source>
        <dbReference type="ARBA" id="ARBA00022475"/>
    </source>
</evidence>
<evidence type="ECO:0000313" key="11">
    <source>
        <dbReference type="EMBL" id="PWK58998.1"/>
    </source>
</evidence>
<evidence type="ECO:0000256" key="2">
    <source>
        <dbReference type="ARBA" id="ARBA00022448"/>
    </source>
</evidence>
<dbReference type="InterPro" id="IPR007387">
    <property type="entry name" value="TRAP_DctQ"/>
</dbReference>
<reference evidence="11 12" key="1">
    <citation type="submission" date="2018-05" db="EMBL/GenBank/DDBJ databases">
        <title>Genomic Encyclopedia of Type Strains, Phase IV (KMG-IV): sequencing the most valuable type-strain genomes for metagenomic binning, comparative biology and taxonomic classification.</title>
        <authorList>
            <person name="Goeker M."/>
        </authorList>
    </citation>
    <scope>NUCLEOTIDE SEQUENCE [LARGE SCALE GENOMIC DNA]</scope>
    <source>
        <strain evidence="11 12">DSM 103371</strain>
    </source>
</reference>
<feature type="transmembrane region" description="Helical" evidence="9">
    <location>
        <begin position="56"/>
        <end position="77"/>
    </location>
</feature>
<dbReference type="GO" id="GO:0005886">
    <property type="term" value="C:plasma membrane"/>
    <property type="evidence" value="ECO:0007669"/>
    <property type="project" value="UniProtKB-SubCell"/>
</dbReference>
<evidence type="ECO:0000256" key="4">
    <source>
        <dbReference type="ARBA" id="ARBA00022519"/>
    </source>
</evidence>
<evidence type="ECO:0000256" key="7">
    <source>
        <dbReference type="ARBA" id="ARBA00023136"/>
    </source>
</evidence>
<gene>
    <name evidence="11" type="ORF">C8D95_101819</name>
</gene>
<keyword evidence="12" id="KW-1185">Reference proteome</keyword>
<dbReference type="PANTHER" id="PTHR35011:SF11">
    <property type="entry name" value="TRAP TRANSPORTER SMALL PERMEASE PROTEIN"/>
    <property type="match status" value="1"/>
</dbReference>
<keyword evidence="5 9" id="KW-0812">Transmembrane</keyword>
<dbReference type="Pfam" id="PF04290">
    <property type="entry name" value="DctQ"/>
    <property type="match status" value="1"/>
</dbReference>
<evidence type="ECO:0000256" key="9">
    <source>
        <dbReference type="RuleBase" id="RU369079"/>
    </source>
</evidence>
<organism evidence="11 12">
    <name type="scientific">Silicimonas algicola</name>
    <dbReference type="NCBI Taxonomy" id="1826607"/>
    <lineage>
        <taxon>Bacteria</taxon>
        <taxon>Pseudomonadati</taxon>
        <taxon>Pseudomonadota</taxon>
        <taxon>Alphaproteobacteria</taxon>
        <taxon>Rhodobacterales</taxon>
        <taxon>Paracoccaceae</taxon>
    </lineage>
</organism>